<dbReference type="STRING" id="4558.A0A1B6Q1V2"/>
<dbReference type="Gramene" id="KXG31845">
    <property type="protein sequence ID" value="KXG31845"/>
    <property type="gene ID" value="SORBI_3003G066600"/>
</dbReference>
<dbReference type="PANTHER" id="PTHR33103:SF96">
    <property type="entry name" value="OS01G0153900 PROTEIN"/>
    <property type="match status" value="1"/>
</dbReference>
<dbReference type="Gramene" id="OQU86292">
    <property type="protein sequence ID" value="OQU86292"/>
    <property type="gene ID" value="SORBI_3003G066600"/>
</dbReference>
<reference evidence="1" key="2">
    <citation type="submission" date="2017-02" db="EMBL/GenBank/DDBJ databases">
        <title>WGS assembly of Sorghum bicolor.</title>
        <authorList>
            <person name="Paterson A."/>
            <person name="Mullet J."/>
            <person name="Bowers J."/>
            <person name="Bruggmann R."/>
            <person name="Dubchak I."/>
            <person name="Grimwood J."/>
            <person name="Gundlach H."/>
            <person name="Haberer G."/>
            <person name="Hellsten U."/>
            <person name="Mitros T."/>
            <person name="Poliakov A."/>
            <person name="Schmutz J."/>
            <person name="Spannagl M."/>
            <person name="Tang H."/>
            <person name="Wang X."/>
            <person name="Wicker T."/>
            <person name="Bharti A."/>
            <person name="Chapman J."/>
            <person name="Feltus F."/>
            <person name="Gowik U."/>
            <person name="Grigoriev I."/>
            <person name="Lyons E."/>
            <person name="Maher C."/>
            <person name="Martis M."/>
            <person name="Narechania A."/>
            <person name="Otillar R."/>
            <person name="Penning B."/>
            <person name="Salamov A."/>
            <person name="Wang Y."/>
            <person name="Zhang L."/>
            <person name="Carpita N."/>
            <person name="Freeling M."/>
            <person name="Gingle A."/>
            <person name="Hash C."/>
            <person name="Keller B."/>
            <person name="Klein P."/>
            <person name="Kresovich S."/>
            <person name="Mccann M."/>
            <person name="Ming R."/>
            <person name="Peterson D."/>
            <person name="Rahman M."/>
            <person name="Ware D."/>
            <person name="Westhoff P."/>
            <person name="Mayer K."/>
            <person name="Messing J."/>
            <person name="Sims D."/>
            <person name="Jenkins J."/>
            <person name="Shu S."/>
            <person name="Rokhsar D."/>
        </authorList>
    </citation>
    <scope>NUCLEOTIDE SEQUENCE</scope>
</reference>
<dbReference type="EMBL" id="CM000762">
    <property type="protein sequence ID" value="KXG31845.1"/>
    <property type="molecule type" value="Genomic_DNA"/>
</dbReference>
<name>A0A1B6Q1V2_SORBI</name>
<reference evidence="2" key="3">
    <citation type="journal article" date="2018" name="Plant J.">
        <title>The Sorghum bicolor reference genome: improved assembly, gene annotations, a transcriptome atlas, and signatures of genome organization.</title>
        <authorList>
            <person name="McCormick R.F."/>
            <person name="Truong S.K."/>
            <person name="Sreedasyam A."/>
            <person name="Jenkins J."/>
            <person name="Shu S."/>
            <person name="Sims D."/>
            <person name="Kennedy M."/>
            <person name="Amirebrahimi M."/>
            <person name="Weers B.D."/>
            <person name="McKinley B."/>
            <person name="Mattison A."/>
            <person name="Morishige D.T."/>
            <person name="Grimwood J."/>
            <person name="Schmutz J."/>
            <person name="Mullet J.E."/>
        </authorList>
    </citation>
    <scope>NUCLEOTIDE SEQUENCE [LARGE SCALE GENOMIC DNA]</scope>
    <source>
        <strain evidence="2">cv. BTx623</strain>
    </source>
</reference>
<dbReference type="EMBL" id="CM000762">
    <property type="protein sequence ID" value="OQU86292.1"/>
    <property type="molecule type" value="Genomic_DNA"/>
</dbReference>
<proteinExistence type="predicted"/>
<keyword evidence="2" id="KW-1185">Reference proteome</keyword>
<organism evidence="1 2">
    <name type="scientific">Sorghum bicolor</name>
    <name type="common">Sorghum</name>
    <name type="synonym">Sorghum vulgare</name>
    <dbReference type="NCBI Taxonomy" id="4558"/>
    <lineage>
        <taxon>Eukaryota</taxon>
        <taxon>Viridiplantae</taxon>
        <taxon>Streptophyta</taxon>
        <taxon>Embryophyta</taxon>
        <taxon>Tracheophyta</taxon>
        <taxon>Spermatophyta</taxon>
        <taxon>Magnoliopsida</taxon>
        <taxon>Liliopsida</taxon>
        <taxon>Poales</taxon>
        <taxon>Poaceae</taxon>
        <taxon>PACMAD clade</taxon>
        <taxon>Panicoideae</taxon>
        <taxon>Andropogonodae</taxon>
        <taxon>Andropogoneae</taxon>
        <taxon>Sorghinae</taxon>
        <taxon>Sorghum</taxon>
    </lineage>
</organism>
<gene>
    <name evidence="1" type="ORF">SORBI_3003G066600</name>
</gene>
<dbReference type="OMA" id="RICAGHR"/>
<evidence type="ECO:0000313" key="1">
    <source>
        <dbReference type="EMBL" id="KXG31845.1"/>
    </source>
</evidence>
<dbReference type="Proteomes" id="UP000000768">
    <property type="component" value="Chromosome 3"/>
</dbReference>
<evidence type="ECO:0000313" key="2">
    <source>
        <dbReference type="Proteomes" id="UP000000768"/>
    </source>
</evidence>
<accession>A0A1B6Q1V2</accession>
<dbReference type="Pfam" id="PF05056">
    <property type="entry name" value="DUF674"/>
    <property type="match status" value="1"/>
</dbReference>
<evidence type="ECO:0008006" key="3">
    <source>
        <dbReference type="Google" id="ProtNLM"/>
    </source>
</evidence>
<dbReference type="eggNOG" id="ENOG502R6Y1">
    <property type="taxonomic scope" value="Eukaryota"/>
</dbReference>
<dbReference type="InParanoid" id="A0A1B6Q1V2"/>
<protein>
    <recommendedName>
        <fullName evidence="3">DUF674 domain-containing protein</fullName>
    </recommendedName>
</protein>
<dbReference type="InterPro" id="IPR007750">
    <property type="entry name" value="DUF674"/>
</dbReference>
<dbReference type="PANTHER" id="PTHR33103">
    <property type="entry name" value="OS01G0153900 PROTEIN"/>
    <property type="match status" value="1"/>
</dbReference>
<dbReference type="OrthoDB" id="2014278at2759"/>
<sequence length="218" mass="23225">MAAAATTTVLSMKLLIDTKAQKVLFAEAGKDIVDFLFSLLALTVSTAVKLAGKDSIVGSVGNLYASVEELDETFLQGVAKSALLRPTATTSPAISSNSSLLCLPEPSSGKPKTFYICMGITYSSYCRTYLTDVNGKACPYCGSSMTTVAKYLSGEPGSRQGTPPGRICAGHRDVHGAGQPDGDAHVRHLQHHPAQHLGSVARSSRRRCRSATMRVWRF</sequence>
<reference evidence="1 2" key="1">
    <citation type="journal article" date="2009" name="Nature">
        <title>The Sorghum bicolor genome and the diversification of grasses.</title>
        <authorList>
            <person name="Paterson A.H."/>
            <person name="Bowers J.E."/>
            <person name="Bruggmann R."/>
            <person name="Dubchak I."/>
            <person name="Grimwood J."/>
            <person name="Gundlach H."/>
            <person name="Haberer G."/>
            <person name="Hellsten U."/>
            <person name="Mitros T."/>
            <person name="Poliakov A."/>
            <person name="Schmutz J."/>
            <person name="Spannagl M."/>
            <person name="Tang H."/>
            <person name="Wang X."/>
            <person name="Wicker T."/>
            <person name="Bharti A.K."/>
            <person name="Chapman J."/>
            <person name="Feltus F.A."/>
            <person name="Gowik U."/>
            <person name="Grigoriev I.V."/>
            <person name="Lyons E."/>
            <person name="Maher C.A."/>
            <person name="Martis M."/>
            <person name="Narechania A."/>
            <person name="Otillar R.P."/>
            <person name="Penning B.W."/>
            <person name="Salamov A.A."/>
            <person name="Wang Y."/>
            <person name="Zhang L."/>
            <person name="Carpita N.C."/>
            <person name="Freeling M."/>
            <person name="Gingle A.R."/>
            <person name="Hash C.T."/>
            <person name="Keller B."/>
            <person name="Klein P."/>
            <person name="Kresovich S."/>
            <person name="McCann M.C."/>
            <person name="Ming R."/>
            <person name="Peterson D.G."/>
            <person name="Mehboob-ur-Rahman"/>
            <person name="Ware D."/>
            <person name="Westhoff P."/>
            <person name="Mayer K.F."/>
            <person name="Messing J."/>
            <person name="Rokhsar D.S."/>
        </authorList>
    </citation>
    <scope>NUCLEOTIDE SEQUENCE [LARGE SCALE GENOMIC DNA]</scope>
    <source>
        <strain evidence="2">cv. BTx623</strain>
    </source>
</reference>
<dbReference type="AlphaFoldDB" id="A0A1B6Q1V2"/>